<feature type="compositionally biased region" description="Pro residues" evidence="1">
    <location>
        <begin position="155"/>
        <end position="175"/>
    </location>
</feature>
<reference evidence="2 3" key="1">
    <citation type="submission" date="2023-03" db="EMBL/GenBank/DDBJ databases">
        <title>Genome sequence of Lichtheimia ornata CBS 291.66.</title>
        <authorList>
            <person name="Mohabir J.T."/>
            <person name="Shea T.P."/>
            <person name="Kurbessoian T."/>
            <person name="Berby B."/>
            <person name="Fontaine J."/>
            <person name="Livny J."/>
            <person name="Gnirke A."/>
            <person name="Stajich J.E."/>
            <person name="Cuomo C.A."/>
        </authorList>
    </citation>
    <scope>NUCLEOTIDE SEQUENCE [LARGE SCALE GENOMIC DNA]</scope>
    <source>
        <strain evidence="2">CBS 291.66</strain>
    </source>
</reference>
<dbReference type="RefSeq" id="XP_058348354.1">
    <property type="nucleotide sequence ID" value="XM_058480790.1"/>
</dbReference>
<evidence type="ECO:0000313" key="2">
    <source>
        <dbReference type="EMBL" id="KAJ8663442.1"/>
    </source>
</evidence>
<feature type="compositionally biased region" description="Low complexity" evidence="1">
    <location>
        <begin position="129"/>
        <end position="148"/>
    </location>
</feature>
<feature type="compositionally biased region" description="Basic residues" evidence="1">
    <location>
        <begin position="10"/>
        <end position="20"/>
    </location>
</feature>
<feature type="region of interest" description="Disordered" evidence="1">
    <location>
        <begin position="1"/>
        <end position="34"/>
    </location>
</feature>
<evidence type="ECO:0000256" key="1">
    <source>
        <dbReference type="SAM" id="MobiDB-lite"/>
    </source>
</evidence>
<evidence type="ECO:0000313" key="3">
    <source>
        <dbReference type="Proteomes" id="UP001234581"/>
    </source>
</evidence>
<dbReference type="AlphaFoldDB" id="A0AAD7Y448"/>
<feature type="compositionally biased region" description="Polar residues" evidence="1">
    <location>
        <begin position="21"/>
        <end position="32"/>
    </location>
</feature>
<feature type="region of interest" description="Disordered" evidence="1">
    <location>
        <begin position="59"/>
        <end position="86"/>
    </location>
</feature>
<name>A0AAD7Y448_9FUNG</name>
<dbReference type="EMBL" id="JARTCD010000002">
    <property type="protein sequence ID" value="KAJ8663442.1"/>
    <property type="molecule type" value="Genomic_DNA"/>
</dbReference>
<dbReference type="Proteomes" id="UP001234581">
    <property type="component" value="Unassembled WGS sequence"/>
</dbReference>
<proteinExistence type="predicted"/>
<feature type="compositionally biased region" description="Polar residues" evidence="1">
    <location>
        <begin position="223"/>
        <end position="236"/>
    </location>
</feature>
<accession>A0AAD7Y448</accession>
<sequence>MVQMQEQNMSRRRSTIRHSSKQPLSALASQLHSESDRTHYTKVITMAENLQRRIQVLQRHDSNTCSSTSKAPIPPRKELPAADDGPQELERYYQLLERSKSLQKTIARLSSEFDDQLVNKPVPPPPPSSSSSNHQHQHHTTTTAAGAPLHHHHTPPPPPLHPPPSFPLPPTPSTSPLPVDDNNSHNHYYHPIDTTAKRLPSIPTTTRNSETPPPTPQKYPQHLLTSTTAVQQQRGQPITPPDSPHKEVQFTHNSQRHQDNHLDAPLPPPPPPPVIRIKHVQKRINGFRGFLTRTYQLSGSIVMSRALTTPLRLFTATELITGEPKAILRVVLTAPLHDVTLSESEDDPYGFSFYWPGSPKQPLIKPNRAFDMEQFGNVPDHLVQEALDRWLMRHGIFPPLHQATHILRENIKIYIVYNRSLFHHLPL</sequence>
<feature type="region of interest" description="Disordered" evidence="1">
    <location>
        <begin position="112"/>
        <end position="270"/>
    </location>
</feature>
<organism evidence="2 3">
    <name type="scientific">Lichtheimia ornata</name>
    <dbReference type="NCBI Taxonomy" id="688661"/>
    <lineage>
        <taxon>Eukaryota</taxon>
        <taxon>Fungi</taxon>
        <taxon>Fungi incertae sedis</taxon>
        <taxon>Mucoromycota</taxon>
        <taxon>Mucoromycotina</taxon>
        <taxon>Mucoromycetes</taxon>
        <taxon>Mucorales</taxon>
        <taxon>Lichtheimiaceae</taxon>
        <taxon>Lichtheimia</taxon>
    </lineage>
</organism>
<comment type="caution">
    <text evidence="2">The sequence shown here is derived from an EMBL/GenBank/DDBJ whole genome shotgun (WGS) entry which is preliminary data.</text>
</comment>
<gene>
    <name evidence="2" type="ORF">O0I10_000681</name>
</gene>
<protein>
    <submittedName>
        <fullName evidence="2">Uncharacterized protein</fullName>
    </submittedName>
</protein>
<keyword evidence="3" id="KW-1185">Reference proteome</keyword>
<dbReference type="GeneID" id="83208103"/>